<protein>
    <recommendedName>
        <fullName evidence="2">isochorismatase</fullName>
        <ecNumber evidence="2">3.3.2.1</ecNumber>
    </recommendedName>
</protein>
<dbReference type="PRINTS" id="PR01398">
    <property type="entry name" value="ISCHRISMTASE"/>
</dbReference>
<comment type="catalytic activity">
    <reaction evidence="4">
        <text>isochorismate + H2O = (2S,3S)-2,3-dihydroxy-2,3-dihydrobenzoate + pyruvate</text>
        <dbReference type="Rhea" id="RHEA:11112"/>
        <dbReference type="ChEBI" id="CHEBI:15361"/>
        <dbReference type="ChEBI" id="CHEBI:15377"/>
        <dbReference type="ChEBI" id="CHEBI:29780"/>
        <dbReference type="ChEBI" id="CHEBI:58764"/>
        <dbReference type="EC" id="3.3.2.1"/>
    </reaction>
</comment>
<dbReference type="EC" id="3.3.2.1" evidence="2"/>
<dbReference type="PANTHER" id="PTHR43540">
    <property type="entry name" value="PEROXYUREIDOACRYLATE/UREIDOACRYLATE AMIDOHYDROLASE-RELATED"/>
    <property type="match status" value="1"/>
</dbReference>
<dbReference type="InterPro" id="IPR036380">
    <property type="entry name" value="Isochorismatase-like_sf"/>
</dbReference>
<dbReference type="PROSITE" id="PS50075">
    <property type="entry name" value="CARRIER"/>
    <property type="match status" value="1"/>
</dbReference>
<dbReference type="Proteomes" id="UP001064632">
    <property type="component" value="Chromosome"/>
</dbReference>
<dbReference type="SUPFAM" id="SSF47336">
    <property type="entry name" value="ACP-like"/>
    <property type="match status" value="1"/>
</dbReference>
<dbReference type="InterPro" id="IPR016291">
    <property type="entry name" value="Isochorismatase"/>
</dbReference>
<evidence type="ECO:0000256" key="3">
    <source>
        <dbReference type="ARBA" id="ARBA00022801"/>
    </source>
</evidence>
<name>A0ABY6BAR0_9GAMM</name>
<dbReference type="InterPro" id="IPR050272">
    <property type="entry name" value="Isochorismatase-like_hydrls"/>
</dbReference>
<dbReference type="InterPro" id="IPR036736">
    <property type="entry name" value="ACP-like_sf"/>
</dbReference>
<dbReference type="Gene3D" id="3.40.50.850">
    <property type="entry name" value="Isochorismatase-like"/>
    <property type="match status" value="1"/>
</dbReference>
<dbReference type="SUPFAM" id="SSF52499">
    <property type="entry name" value="Isochorismatase-like hydrolases"/>
    <property type="match status" value="1"/>
</dbReference>
<accession>A0ABY6BAR0</accession>
<dbReference type="EMBL" id="CP104694">
    <property type="protein sequence ID" value="UXI66616.1"/>
    <property type="molecule type" value="Genomic_DNA"/>
</dbReference>
<evidence type="ECO:0000313" key="6">
    <source>
        <dbReference type="EMBL" id="UXI66616.1"/>
    </source>
</evidence>
<organism evidence="6 7">
    <name type="scientific">Tahibacter amnicola</name>
    <dbReference type="NCBI Taxonomy" id="2976241"/>
    <lineage>
        <taxon>Bacteria</taxon>
        <taxon>Pseudomonadati</taxon>
        <taxon>Pseudomonadota</taxon>
        <taxon>Gammaproteobacteria</taxon>
        <taxon>Lysobacterales</taxon>
        <taxon>Rhodanobacteraceae</taxon>
        <taxon>Tahibacter</taxon>
    </lineage>
</organism>
<reference evidence="6" key="1">
    <citation type="submission" date="2022-09" db="EMBL/GenBank/DDBJ databases">
        <title>Tahibacter sp. nov., isolated from a fresh water.</title>
        <authorList>
            <person name="Baek J.H."/>
            <person name="Lee J.K."/>
            <person name="Kim J.M."/>
            <person name="Jeon C.O."/>
        </authorList>
    </citation>
    <scope>NUCLEOTIDE SEQUENCE</scope>
    <source>
        <strain evidence="6">W38</strain>
    </source>
</reference>
<dbReference type="Pfam" id="PF00550">
    <property type="entry name" value="PP-binding"/>
    <property type="match status" value="1"/>
</dbReference>
<keyword evidence="7" id="KW-1185">Reference proteome</keyword>
<dbReference type="Pfam" id="PF00857">
    <property type="entry name" value="Isochorismatase"/>
    <property type="match status" value="1"/>
</dbReference>
<evidence type="ECO:0000259" key="5">
    <source>
        <dbReference type="PROSITE" id="PS50075"/>
    </source>
</evidence>
<dbReference type="PANTHER" id="PTHR43540:SF3">
    <property type="entry name" value="ENTEROBACTIN SYNTHASE COMPONENT B"/>
    <property type="match status" value="1"/>
</dbReference>
<dbReference type="Gene3D" id="1.10.1200.10">
    <property type="entry name" value="ACP-like"/>
    <property type="match status" value="1"/>
</dbReference>
<dbReference type="InterPro" id="IPR000868">
    <property type="entry name" value="Isochorismatase-like_dom"/>
</dbReference>
<dbReference type="InterPro" id="IPR009081">
    <property type="entry name" value="PP-bd_ACP"/>
</dbReference>
<feature type="domain" description="Carrier" evidence="5">
    <location>
        <begin position="213"/>
        <end position="289"/>
    </location>
</feature>
<dbReference type="RefSeq" id="WP_261693600.1">
    <property type="nucleotide sequence ID" value="NZ_CP104694.1"/>
</dbReference>
<evidence type="ECO:0000256" key="1">
    <source>
        <dbReference type="ARBA" id="ARBA00004924"/>
    </source>
</evidence>
<proteinExistence type="predicted"/>
<evidence type="ECO:0000256" key="2">
    <source>
        <dbReference type="ARBA" id="ARBA00012100"/>
    </source>
</evidence>
<comment type="pathway">
    <text evidence="1">Siderophore biosynthesis.</text>
</comment>
<evidence type="ECO:0000256" key="4">
    <source>
        <dbReference type="ARBA" id="ARBA00048590"/>
    </source>
</evidence>
<gene>
    <name evidence="6" type="ORF">N4264_17920</name>
</gene>
<keyword evidence="3" id="KW-0378">Hydrolase</keyword>
<sequence length="291" mass="32208">MSIPRIAGYTMPALPSVTPRVTWQPDPARAVLLIHDMQRYFLDFYAADAEPIPSLLAAITRLRDACDAAGVPVFYSRQPGHQTSEQRGLLQDWWGPGVTAFPDRADIVHTLVPRPGDHVLTKWRYSAFARTDLRQQLDLLGRDQILICGVYAHIGCQMTAADAFMQDIQPFLVADAVADFSAAEHLQALQWVAARCGVVVTTAHVESSLSGHPSLPASLHALRDEIASLADIPVDQLEADDNPFYAGLDSIRLMALIERWNRAGCSLGFADLVERPSLRAWWEMLDRQKAA</sequence>
<evidence type="ECO:0000313" key="7">
    <source>
        <dbReference type="Proteomes" id="UP001064632"/>
    </source>
</evidence>
<dbReference type="PIRSF" id="PIRSF001111">
    <property type="entry name" value="Isochorismatase"/>
    <property type="match status" value="1"/>
</dbReference>